<keyword evidence="7 8" id="KW-0472">Membrane</keyword>
<dbReference type="AlphaFoldDB" id="A0A2A4Z933"/>
<dbReference type="Pfam" id="PF04066">
    <property type="entry name" value="MrpF_PhaF"/>
    <property type="match status" value="1"/>
</dbReference>
<dbReference type="PIRSF" id="PIRSF028784">
    <property type="entry name" value="MrpF"/>
    <property type="match status" value="1"/>
</dbReference>
<reference key="1">
    <citation type="submission" date="2017-08" db="EMBL/GenBank/DDBJ databases">
        <title>A dynamic microbial community with high functional redundancy inhabits the cold, oxic subseafloor aquifer.</title>
        <authorList>
            <person name="Tully B.J."/>
            <person name="Wheat C.G."/>
            <person name="Glazer B.T."/>
            <person name="Huber J.A."/>
        </authorList>
    </citation>
    <scope>NUCLEOTIDE SEQUENCE [LARGE SCALE GENOMIC DNA]</scope>
</reference>
<comment type="subcellular location">
    <subcellularLocation>
        <location evidence="1 8">Cell membrane</location>
        <topology evidence="1 8">Multi-pass membrane protein</topology>
    </subcellularLocation>
</comment>
<dbReference type="PANTHER" id="PTHR34702">
    <property type="entry name" value="NA(+)/H(+) ANTIPORTER SUBUNIT F1"/>
    <property type="match status" value="1"/>
</dbReference>
<keyword evidence="4 8" id="KW-1003">Cell membrane</keyword>
<protein>
    <submittedName>
        <fullName evidence="10">Cation:proton antiporter</fullName>
    </submittedName>
</protein>
<dbReference type="PANTHER" id="PTHR34702:SF1">
    <property type="entry name" value="NA(+)_H(+) ANTIPORTER SUBUNIT F"/>
    <property type="match status" value="1"/>
</dbReference>
<name>A0A2A4Z933_9PROT</name>
<accession>A0A2A4Z933</accession>
<evidence type="ECO:0000256" key="1">
    <source>
        <dbReference type="ARBA" id="ARBA00004651"/>
    </source>
</evidence>
<gene>
    <name evidence="10" type="ORF">COB13_01995</name>
</gene>
<organism evidence="10">
    <name type="scientific">OCS116 cluster bacterium</name>
    <dbReference type="NCBI Taxonomy" id="2030921"/>
    <lineage>
        <taxon>Bacteria</taxon>
        <taxon>Pseudomonadati</taxon>
        <taxon>Pseudomonadota</taxon>
        <taxon>Alphaproteobacteria</taxon>
        <taxon>OCS116 cluster</taxon>
    </lineage>
</organism>
<evidence type="ECO:0000256" key="5">
    <source>
        <dbReference type="ARBA" id="ARBA00022692"/>
    </source>
</evidence>
<evidence type="ECO:0000256" key="4">
    <source>
        <dbReference type="ARBA" id="ARBA00022475"/>
    </source>
</evidence>
<sequence length="102" mass="11322">MENIYLDYATLIAQVLLIIAFVLVTIRLIIGPTLSDRILCLDVLVTLGIGFIAIFAIRTQQFAYIDVAIALGLIGFLATVAFARYILWQGQNQMQLDDNKSS</sequence>
<keyword evidence="6 9" id="KW-1133">Transmembrane helix</keyword>
<keyword evidence="3 8" id="KW-0813">Transport</keyword>
<evidence type="ECO:0000256" key="6">
    <source>
        <dbReference type="ARBA" id="ARBA00022989"/>
    </source>
</evidence>
<dbReference type="EMBL" id="NVUS01000002">
    <property type="protein sequence ID" value="PCJ03421.1"/>
    <property type="molecule type" value="Genomic_DNA"/>
</dbReference>
<evidence type="ECO:0000256" key="9">
    <source>
        <dbReference type="SAM" id="Phobius"/>
    </source>
</evidence>
<evidence type="ECO:0000256" key="8">
    <source>
        <dbReference type="PIRNR" id="PIRNR028784"/>
    </source>
</evidence>
<keyword evidence="8" id="KW-0050">Antiport</keyword>
<proteinExistence type="inferred from homology"/>
<keyword evidence="8" id="KW-0406">Ion transport</keyword>
<evidence type="ECO:0000256" key="7">
    <source>
        <dbReference type="ARBA" id="ARBA00023136"/>
    </source>
</evidence>
<dbReference type="InterPro" id="IPR007208">
    <property type="entry name" value="MrpF/PhaF-like"/>
</dbReference>
<comment type="similarity">
    <text evidence="2 8">Belongs to the CPA3 antiporters (TC 2.A.63) subunit F family.</text>
</comment>
<evidence type="ECO:0000313" key="10">
    <source>
        <dbReference type="EMBL" id="PCJ03421.1"/>
    </source>
</evidence>
<dbReference type="GO" id="GO:0015385">
    <property type="term" value="F:sodium:proton antiporter activity"/>
    <property type="evidence" value="ECO:0007669"/>
    <property type="project" value="TreeGrafter"/>
</dbReference>
<keyword evidence="5 9" id="KW-0812">Transmembrane</keyword>
<evidence type="ECO:0000256" key="2">
    <source>
        <dbReference type="ARBA" id="ARBA00009212"/>
    </source>
</evidence>
<dbReference type="GO" id="GO:0005886">
    <property type="term" value="C:plasma membrane"/>
    <property type="evidence" value="ECO:0007669"/>
    <property type="project" value="UniProtKB-SubCell"/>
</dbReference>
<feature type="transmembrane region" description="Helical" evidence="9">
    <location>
        <begin position="63"/>
        <end position="87"/>
    </location>
</feature>
<feature type="transmembrane region" description="Helical" evidence="9">
    <location>
        <begin position="6"/>
        <end position="26"/>
    </location>
</feature>
<feature type="transmembrane region" description="Helical" evidence="9">
    <location>
        <begin position="38"/>
        <end position="57"/>
    </location>
</feature>
<dbReference type="NCBIfam" id="NF009245">
    <property type="entry name" value="PRK12599.1-4"/>
    <property type="match status" value="1"/>
</dbReference>
<evidence type="ECO:0000256" key="3">
    <source>
        <dbReference type="ARBA" id="ARBA00022448"/>
    </source>
</evidence>
<reference evidence="10" key="2">
    <citation type="journal article" date="2018" name="ISME J.">
        <title>A dynamic microbial community with high functional redundancy inhabits the cold, oxic subseafloor aquifer.</title>
        <authorList>
            <person name="Tully B.J."/>
            <person name="Wheat C.G."/>
            <person name="Glazer B.T."/>
            <person name="Huber J.A."/>
        </authorList>
    </citation>
    <scope>NUCLEOTIDE SEQUENCE</scope>
    <source>
        <strain evidence="10">NORP83</strain>
    </source>
</reference>
<comment type="caution">
    <text evidence="10">The sequence shown here is derived from an EMBL/GenBank/DDBJ whole genome shotgun (WGS) entry which is preliminary data.</text>
</comment>